<keyword evidence="3" id="KW-1185">Reference proteome</keyword>
<dbReference type="InterPro" id="IPR043502">
    <property type="entry name" value="DNA/RNA_pol_sf"/>
</dbReference>
<dbReference type="Proteomes" id="UP001054821">
    <property type="component" value="Chromosome 3"/>
</dbReference>
<sequence length="357" mass="40291">MQEEIDALQMQGTWSLVPCPQQKNIVGSKWVYKIKRHENGSVARYKARLVAQGFSQELGLDFSKTFSPVVRHTTVRLILSLAAMHKWSLGQLNVKNAFLHGELEEEVFMRQPQGSNAKLVQTVIDDLGAVFEMKDMGRLTYFLGLQVSYNSTGDIFVHQHKYAKDLLQKAGLSNCRACPTPCKPHNQVLMSEGEPLHDPTFYRSIVGALQYLTFTRPDLSYAVNTVCQCMTAPTEIHFHLSDVDWTGDLNTRRSTTGFVLLLGHNPISWQSKKQGSASRNSTEAEYRALANTAADLAWIRQVLPDLKVCLPLPPTIICDNLSTLALSSNPVFHSRIKHLDIDFHFVRERVQRNDLIL</sequence>
<name>A0AAD4Z8B1_PRUDU</name>
<dbReference type="Pfam" id="PF07727">
    <property type="entry name" value="RVT_2"/>
    <property type="match status" value="1"/>
</dbReference>
<reference evidence="2 3" key="1">
    <citation type="journal article" date="2022" name="G3 (Bethesda)">
        <title>Whole-genome sequence and methylome profiling of the almond [Prunus dulcis (Mill.) D.A. Webb] cultivar 'Nonpareil'.</title>
        <authorList>
            <person name="D'Amico-Willman K.M."/>
            <person name="Ouma W.Z."/>
            <person name="Meulia T."/>
            <person name="Sideli G.M."/>
            <person name="Gradziel T.M."/>
            <person name="Fresnedo-Ramirez J."/>
        </authorList>
    </citation>
    <scope>NUCLEOTIDE SEQUENCE [LARGE SCALE GENOMIC DNA]</scope>
    <source>
        <strain evidence="2">Clone GOH B32 T37-40</strain>
    </source>
</reference>
<comment type="caution">
    <text evidence="2">The sequence shown here is derived from an EMBL/GenBank/DDBJ whole genome shotgun (WGS) entry which is preliminary data.</text>
</comment>
<evidence type="ECO:0000313" key="3">
    <source>
        <dbReference type="Proteomes" id="UP001054821"/>
    </source>
</evidence>
<dbReference type="PANTHER" id="PTHR11439:SF455">
    <property type="entry name" value="RLK (RECEPTOR-LIKE PROTEIN KINASE) 8, PUTATIVE-RELATED"/>
    <property type="match status" value="1"/>
</dbReference>
<protein>
    <recommendedName>
        <fullName evidence="1">Reverse transcriptase Ty1/copia-type domain-containing protein</fullName>
    </recommendedName>
</protein>
<gene>
    <name evidence="2" type="ORF">L3X38_015558</name>
</gene>
<dbReference type="CDD" id="cd09272">
    <property type="entry name" value="RNase_HI_RT_Ty1"/>
    <property type="match status" value="1"/>
</dbReference>
<evidence type="ECO:0000259" key="1">
    <source>
        <dbReference type="Pfam" id="PF07727"/>
    </source>
</evidence>
<dbReference type="SUPFAM" id="SSF56672">
    <property type="entry name" value="DNA/RNA polymerases"/>
    <property type="match status" value="1"/>
</dbReference>
<dbReference type="InterPro" id="IPR013103">
    <property type="entry name" value="RVT_2"/>
</dbReference>
<dbReference type="AlphaFoldDB" id="A0AAD4Z8B1"/>
<accession>A0AAD4Z8B1</accession>
<organism evidence="2 3">
    <name type="scientific">Prunus dulcis</name>
    <name type="common">Almond</name>
    <name type="synonym">Amygdalus dulcis</name>
    <dbReference type="NCBI Taxonomy" id="3755"/>
    <lineage>
        <taxon>Eukaryota</taxon>
        <taxon>Viridiplantae</taxon>
        <taxon>Streptophyta</taxon>
        <taxon>Embryophyta</taxon>
        <taxon>Tracheophyta</taxon>
        <taxon>Spermatophyta</taxon>
        <taxon>Magnoliopsida</taxon>
        <taxon>eudicotyledons</taxon>
        <taxon>Gunneridae</taxon>
        <taxon>Pentapetalae</taxon>
        <taxon>rosids</taxon>
        <taxon>fabids</taxon>
        <taxon>Rosales</taxon>
        <taxon>Rosaceae</taxon>
        <taxon>Amygdaloideae</taxon>
        <taxon>Amygdaleae</taxon>
        <taxon>Prunus</taxon>
    </lineage>
</organism>
<feature type="domain" description="Reverse transcriptase Ty1/copia-type" evidence="1">
    <location>
        <begin position="13"/>
        <end position="117"/>
    </location>
</feature>
<evidence type="ECO:0000313" key="2">
    <source>
        <dbReference type="EMBL" id="KAI5336291.1"/>
    </source>
</evidence>
<dbReference type="EMBL" id="JAJFAZ020000003">
    <property type="protein sequence ID" value="KAI5336291.1"/>
    <property type="molecule type" value="Genomic_DNA"/>
</dbReference>
<dbReference type="PANTHER" id="PTHR11439">
    <property type="entry name" value="GAG-POL-RELATED RETROTRANSPOSON"/>
    <property type="match status" value="1"/>
</dbReference>
<proteinExistence type="predicted"/>